<dbReference type="OrthoDB" id="6093671at2759"/>
<accession>A0A813BT50</accession>
<comment type="caution">
    <text evidence="5">Lacks conserved residue(s) required for the propagation of feature annotation.</text>
</comment>
<keyword evidence="3 5" id="KW-0949">S-adenosyl-L-methionine</keyword>
<dbReference type="PANTHER" id="PTHR22808">
    <property type="entry name" value="NCL1 YEAST -RELATED NOL1/NOP2/FMU SUN DOMAIN-CONTAINING"/>
    <property type="match status" value="1"/>
</dbReference>
<evidence type="ECO:0000259" key="7">
    <source>
        <dbReference type="PROSITE" id="PS51686"/>
    </source>
</evidence>
<feature type="active site" description="Nucleophile" evidence="5">
    <location>
        <position position="174"/>
    </location>
</feature>
<feature type="binding site" evidence="5">
    <location>
        <position position="121"/>
    </location>
    <ligand>
        <name>S-adenosyl-L-methionine</name>
        <dbReference type="ChEBI" id="CHEBI:59789"/>
    </ligand>
</feature>
<feature type="binding site" evidence="5">
    <location>
        <position position="69"/>
    </location>
    <ligand>
        <name>S-adenosyl-L-methionine</name>
        <dbReference type="ChEBI" id="CHEBI:59789"/>
    </ligand>
</feature>
<reference evidence="8" key="1">
    <citation type="submission" date="2021-02" db="EMBL/GenBank/DDBJ databases">
        <authorList>
            <person name="Dougan E. K."/>
            <person name="Rhodes N."/>
            <person name="Thang M."/>
            <person name="Chan C."/>
        </authorList>
    </citation>
    <scope>NUCLEOTIDE SEQUENCE</scope>
</reference>
<dbReference type="PRINTS" id="PR02008">
    <property type="entry name" value="RCMTFAMILY"/>
</dbReference>
<feature type="non-terminal residue" evidence="8">
    <location>
        <position position="478"/>
    </location>
</feature>
<dbReference type="SUPFAM" id="SSF53335">
    <property type="entry name" value="S-adenosyl-L-methionine-dependent methyltransferases"/>
    <property type="match status" value="1"/>
</dbReference>
<feature type="domain" description="SAM-dependent MTase RsmB/NOP-type" evidence="7">
    <location>
        <begin position="1"/>
        <end position="288"/>
    </location>
</feature>
<comment type="similarity">
    <text evidence="5">Belongs to the class I-like SAM-binding methyltransferase superfamily. RsmB/NOP family.</text>
</comment>
<keyword evidence="9" id="KW-1185">Reference proteome</keyword>
<comment type="caution">
    <text evidence="8">The sequence shown here is derived from an EMBL/GenBank/DDBJ whole genome shotgun (WGS) entry which is preliminary data.</text>
</comment>
<feature type="region of interest" description="Disordered" evidence="6">
    <location>
        <begin position="320"/>
        <end position="344"/>
    </location>
</feature>
<sequence length="478" mass="53157">VQAGHRCLDTCASPGSKTAQMLVQLAKANFEKWGRGLESISGEAKQRCLRFLHGRIDYSADEGCVVANEISTDRAGMLVHQIARHQPLYPLVIFTSHDARYFPSLRDEEGQEVLFDRILCDVMCSSDGTLRKSPHLWREWTPKLGLELHASQLAVALRALRLLRIGGRLVYSTCSLSPVEDEAVVAEILRTPSTPTKPFEPKELKEARQMLAPLKTAPGLRKWKVTAGVFGALGGGTSQQAADILELCGGVFPPEESTSASAQLPRCIRILPHHNDTGGYDSDVDSDGEEASSLVSLKSVERRRQLRKLEEDKTGLWDPRGIAVEAGRSEQERQKAESRRERARKSGSLSREIVRYEPLGESPEQAAALRCFYGLHDSFPEELFFSRRHLELDAAGELVQTHWGEASQLIFLAKAAARLLRLGTAQGAKRKLRVIAGGLRVFEKDRFDVPDKATQFRFAQEAIEPMLPYVGRRVVVLE</sequence>
<dbReference type="Pfam" id="PF01189">
    <property type="entry name" value="Methyltr_RsmB-F"/>
    <property type="match status" value="1"/>
</dbReference>
<evidence type="ECO:0000256" key="1">
    <source>
        <dbReference type="ARBA" id="ARBA00022603"/>
    </source>
</evidence>
<dbReference type="EMBL" id="CAJNJA010078142">
    <property type="protein sequence ID" value="CAE7921756.1"/>
    <property type="molecule type" value="Genomic_DNA"/>
</dbReference>
<keyword evidence="2 5" id="KW-0808">Transferase</keyword>
<dbReference type="GO" id="GO:0008173">
    <property type="term" value="F:RNA methyltransferase activity"/>
    <property type="evidence" value="ECO:0007669"/>
    <property type="project" value="InterPro"/>
</dbReference>
<dbReference type="AlphaFoldDB" id="A0A813BT50"/>
<evidence type="ECO:0000256" key="4">
    <source>
        <dbReference type="ARBA" id="ARBA00022884"/>
    </source>
</evidence>
<dbReference type="Pfam" id="PF25376">
    <property type="entry name" value="Pre-PUA_NSUN2"/>
    <property type="match status" value="1"/>
</dbReference>
<dbReference type="GO" id="GO:0003723">
    <property type="term" value="F:RNA binding"/>
    <property type="evidence" value="ECO:0007669"/>
    <property type="project" value="UniProtKB-UniRule"/>
</dbReference>
<protein>
    <submittedName>
        <fullName evidence="8">Nsun2 protein</fullName>
    </submittedName>
</protein>
<dbReference type="Gene3D" id="3.40.50.150">
    <property type="entry name" value="Vaccinia Virus protein VP39"/>
    <property type="match status" value="1"/>
</dbReference>
<feature type="non-terminal residue" evidence="8">
    <location>
        <position position="1"/>
    </location>
</feature>
<keyword evidence="1 5" id="KW-0489">Methyltransferase</keyword>
<dbReference type="InterPro" id="IPR001678">
    <property type="entry name" value="MeTrfase_RsmB-F_NOP2_dom"/>
</dbReference>
<feature type="compositionally biased region" description="Basic and acidic residues" evidence="6">
    <location>
        <begin position="327"/>
        <end position="340"/>
    </location>
</feature>
<evidence type="ECO:0000313" key="9">
    <source>
        <dbReference type="Proteomes" id="UP000601435"/>
    </source>
</evidence>
<organism evidence="8 9">
    <name type="scientific">Symbiodinium necroappetens</name>
    <dbReference type="NCBI Taxonomy" id="1628268"/>
    <lineage>
        <taxon>Eukaryota</taxon>
        <taxon>Sar</taxon>
        <taxon>Alveolata</taxon>
        <taxon>Dinophyceae</taxon>
        <taxon>Suessiales</taxon>
        <taxon>Symbiodiniaceae</taxon>
        <taxon>Symbiodinium</taxon>
    </lineage>
</organism>
<gene>
    <name evidence="8" type="primary">nsun2</name>
    <name evidence="8" type="ORF">SNEC2469_LOCUS31798</name>
</gene>
<evidence type="ECO:0000313" key="8">
    <source>
        <dbReference type="EMBL" id="CAE7921756.1"/>
    </source>
</evidence>
<name>A0A813BT50_9DINO</name>
<evidence type="ECO:0000256" key="5">
    <source>
        <dbReference type="PROSITE-ProRule" id="PRU01023"/>
    </source>
</evidence>
<dbReference type="InterPro" id="IPR057285">
    <property type="entry name" value="Pre-PUA_NSUN2"/>
</dbReference>
<feature type="binding site" evidence="5">
    <location>
        <position position="98"/>
    </location>
    <ligand>
        <name>S-adenosyl-L-methionine</name>
        <dbReference type="ChEBI" id="CHEBI:59789"/>
    </ligand>
</feature>
<dbReference type="InterPro" id="IPR049560">
    <property type="entry name" value="MeTrfase_RsmB-F_NOP2_cat"/>
</dbReference>
<dbReference type="InterPro" id="IPR023267">
    <property type="entry name" value="RCMT"/>
</dbReference>
<evidence type="ECO:0000256" key="3">
    <source>
        <dbReference type="ARBA" id="ARBA00022691"/>
    </source>
</evidence>
<keyword evidence="4 5" id="KW-0694">RNA-binding</keyword>
<dbReference type="InterPro" id="IPR029063">
    <property type="entry name" value="SAM-dependent_MTases_sf"/>
</dbReference>
<proteinExistence type="inferred from homology"/>
<dbReference type="PROSITE" id="PS51686">
    <property type="entry name" value="SAM_MT_RSMB_NOP"/>
    <property type="match status" value="1"/>
</dbReference>
<dbReference type="PANTHER" id="PTHR22808:SF1">
    <property type="entry name" value="RNA CYTOSINE-C(5)-METHYLTRANSFERASE NSUN2-RELATED"/>
    <property type="match status" value="1"/>
</dbReference>
<evidence type="ECO:0000256" key="2">
    <source>
        <dbReference type="ARBA" id="ARBA00022679"/>
    </source>
</evidence>
<dbReference type="GO" id="GO:0001510">
    <property type="term" value="P:RNA methylation"/>
    <property type="evidence" value="ECO:0007669"/>
    <property type="project" value="InterPro"/>
</dbReference>
<evidence type="ECO:0000256" key="6">
    <source>
        <dbReference type="SAM" id="MobiDB-lite"/>
    </source>
</evidence>
<dbReference type="Proteomes" id="UP000601435">
    <property type="component" value="Unassembled WGS sequence"/>
</dbReference>